<comment type="caution">
    <text evidence="8">The sequence shown here is derived from an EMBL/GenBank/DDBJ whole genome shotgun (WGS) entry which is preliminary data.</text>
</comment>
<gene>
    <name evidence="8" type="ORF">UCRPC4_g04449</name>
</gene>
<sequence>MASWWTWVFVFTTLLVLSEARRFVVPTISEYTEQYNLIKTASTVDLSHLMRQFPEHNLSIPIDHFHNDSIYEPHSSGYFDLRYWFDASHYKQGGPVIVFLAGEDDGAGRLPLIQKGLMADLASELNGIGIVLEHRYYGTSFPTEDLSTPNLRFLTTDQANADAAYFAQHIVLPGLEHENITAPNVPWIAYGVSYSGGQAAFVRKLYPDIFWGAISSSGVTQAIDDYWQYLEPVRQYGPGDCIQITQNMTDVVDKILIDSQNITLSRQLKDVFRLREVRDDADFANILTYGIMKWQSRNWDSDIGSGKFMHYCNNITSPSLLYSQPASLISSVFELISITGYDNTSNITTNFLNWIGFLNLTIINSLFDPTTSNLIPSLIETRNLTPLLDSSSSSPYQNRWFCWLYQVCTQWGYFITGSGFPSTLDRGLPLISRLITLPYTSEFCHSLFSISTRPNLTAINQYGGYEISYPRLAIVGGIADPWKPATPMADEAPARDFNSITSDSEPWILIDVPENETWDRIRGAVHHWEANGVLGNETGNNNGLQTPPKDIKDAQREIIRFVGEWIDEWNEEKERRKENYKDNEIEREQQQHHHHQDQDQDQDQNQKLLHGT</sequence>
<evidence type="ECO:0000256" key="5">
    <source>
        <dbReference type="ARBA" id="ARBA00023180"/>
    </source>
</evidence>
<dbReference type="PANTHER" id="PTHR11010">
    <property type="entry name" value="PROTEASE S28 PRO-X CARBOXYPEPTIDASE-RELATED"/>
    <property type="match status" value="1"/>
</dbReference>
<reference evidence="8 9" key="1">
    <citation type="submission" date="2015-05" db="EMBL/GenBank/DDBJ databases">
        <title>Distinctive expansion of gene families associated with plant cell wall degradation and secondary metabolism in the genomes of grapevine trunk pathogens.</title>
        <authorList>
            <person name="Lawrence D.P."/>
            <person name="Travadon R."/>
            <person name="Rolshausen P.E."/>
            <person name="Baumgartner K."/>
        </authorList>
    </citation>
    <scope>NUCLEOTIDE SEQUENCE [LARGE SCALE GENOMIC DNA]</scope>
    <source>
        <strain evidence="8">UCRPC4</strain>
    </source>
</reference>
<dbReference type="AlphaFoldDB" id="A0A0G2G7S1"/>
<keyword evidence="3 7" id="KW-0732">Signal</keyword>
<keyword evidence="2" id="KW-0645">Protease</keyword>
<dbReference type="GO" id="GO:0070008">
    <property type="term" value="F:serine-type exopeptidase activity"/>
    <property type="evidence" value="ECO:0007669"/>
    <property type="project" value="InterPro"/>
</dbReference>
<dbReference type="GO" id="GO:0008239">
    <property type="term" value="F:dipeptidyl-peptidase activity"/>
    <property type="evidence" value="ECO:0007669"/>
    <property type="project" value="TreeGrafter"/>
</dbReference>
<evidence type="ECO:0000256" key="2">
    <source>
        <dbReference type="ARBA" id="ARBA00022670"/>
    </source>
</evidence>
<dbReference type="SUPFAM" id="SSF53474">
    <property type="entry name" value="alpha/beta-Hydrolases"/>
    <property type="match status" value="1"/>
</dbReference>
<dbReference type="Proteomes" id="UP000053317">
    <property type="component" value="Unassembled WGS sequence"/>
</dbReference>
<evidence type="ECO:0000256" key="7">
    <source>
        <dbReference type="SAM" id="SignalP"/>
    </source>
</evidence>
<evidence type="ECO:0000256" key="6">
    <source>
        <dbReference type="SAM" id="MobiDB-lite"/>
    </source>
</evidence>
<feature type="chain" id="PRO_5002544586" evidence="7">
    <location>
        <begin position="21"/>
        <end position="612"/>
    </location>
</feature>
<dbReference type="EMBL" id="LCWF01000106">
    <property type="protein sequence ID" value="KKY19748.1"/>
    <property type="molecule type" value="Genomic_DNA"/>
</dbReference>
<keyword evidence="9" id="KW-1185">Reference proteome</keyword>
<dbReference type="InterPro" id="IPR008758">
    <property type="entry name" value="Peptidase_S28"/>
</dbReference>
<evidence type="ECO:0000313" key="8">
    <source>
        <dbReference type="EMBL" id="KKY19748.1"/>
    </source>
</evidence>
<accession>A0A0G2G7S1</accession>
<dbReference type="Gene3D" id="3.40.50.1820">
    <property type="entry name" value="alpha/beta hydrolase"/>
    <property type="match status" value="2"/>
</dbReference>
<evidence type="ECO:0000256" key="1">
    <source>
        <dbReference type="ARBA" id="ARBA00011079"/>
    </source>
</evidence>
<keyword evidence="4" id="KW-0378">Hydrolase</keyword>
<evidence type="ECO:0000313" key="9">
    <source>
        <dbReference type="Proteomes" id="UP000053317"/>
    </source>
</evidence>
<evidence type="ECO:0000256" key="3">
    <source>
        <dbReference type="ARBA" id="ARBA00022729"/>
    </source>
</evidence>
<dbReference type="Pfam" id="PF05577">
    <property type="entry name" value="Peptidase_S28"/>
    <property type="match status" value="1"/>
</dbReference>
<name>A0A0G2G7S1_PHACM</name>
<comment type="similarity">
    <text evidence="1">Belongs to the peptidase S28 family.</text>
</comment>
<dbReference type="FunFam" id="3.40.50.1820:FF:000251">
    <property type="entry name" value="Extracelular serine carboxypeptidase, putative"/>
    <property type="match status" value="1"/>
</dbReference>
<keyword evidence="5" id="KW-0325">Glycoprotein</keyword>
<protein>
    <submittedName>
        <fullName evidence="8">Putative extracelular serine</fullName>
    </submittedName>
</protein>
<feature type="signal peptide" evidence="7">
    <location>
        <begin position="1"/>
        <end position="20"/>
    </location>
</feature>
<evidence type="ECO:0000256" key="4">
    <source>
        <dbReference type="ARBA" id="ARBA00022801"/>
    </source>
</evidence>
<dbReference type="GO" id="GO:0006508">
    <property type="term" value="P:proteolysis"/>
    <property type="evidence" value="ECO:0007669"/>
    <property type="project" value="UniProtKB-KW"/>
</dbReference>
<reference evidence="8 9" key="2">
    <citation type="submission" date="2015-05" db="EMBL/GenBank/DDBJ databases">
        <authorList>
            <person name="Morales-Cruz A."/>
            <person name="Amrine K.C."/>
            <person name="Cantu D."/>
        </authorList>
    </citation>
    <scope>NUCLEOTIDE SEQUENCE [LARGE SCALE GENOMIC DNA]</scope>
    <source>
        <strain evidence="8">UCRPC4</strain>
    </source>
</reference>
<feature type="region of interest" description="Disordered" evidence="6">
    <location>
        <begin position="572"/>
        <end position="612"/>
    </location>
</feature>
<proteinExistence type="inferred from homology"/>
<dbReference type="InterPro" id="IPR029058">
    <property type="entry name" value="AB_hydrolase_fold"/>
</dbReference>
<dbReference type="OrthoDB" id="1735038at2759"/>
<feature type="compositionally biased region" description="Basic and acidic residues" evidence="6">
    <location>
        <begin position="572"/>
        <end position="591"/>
    </location>
</feature>
<dbReference type="PANTHER" id="PTHR11010:SF117">
    <property type="entry name" value="SERINE PROTEASE 16"/>
    <property type="match status" value="1"/>
</dbReference>
<organism evidence="8 9">
    <name type="scientific">Phaeomoniella chlamydospora</name>
    <name type="common">Phaeoacremonium chlamydosporum</name>
    <dbReference type="NCBI Taxonomy" id="158046"/>
    <lineage>
        <taxon>Eukaryota</taxon>
        <taxon>Fungi</taxon>
        <taxon>Dikarya</taxon>
        <taxon>Ascomycota</taxon>
        <taxon>Pezizomycotina</taxon>
        <taxon>Eurotiomycetes</taxon>
        <taxon>Chaetothyriomycetidae</taxon>
        <taxon>Phaeomoniellales</taxon>
        <taxon>Phaeomoniellaceae</taxon>
        <taxon>Phaeomoniella</taxon>
    </lineage>
</organism>